<evidence type="ECO:0000256" key="1">
    <source>
        <dbReference type="SAM" id="MobiDB-lite"/>
    </source>
</evidence>
<organism evidence="2">
    <name type="scientific">Rhipicephalus appendiculatus</name>
    <name type="common">Brown ear tick</name>
    <dbReference type="NCBI Taxonomy" id="34631"/>
    <lineage>
        <taxon>Eukaryota</taxon>
        <taxon>Metazoa</taxon>
        <taxon>Ecdysozoa</taxon>
        <taxon>Arthropoda</taxon>
        <taxon>Chelicerata</taxon>
        <taxon>Arachnida</taxon>
        <taxon>Acari</taxon>
        <taxon>Parasitiformes</taxon>
        <taxon>Ixodida</taxon>
        <taxon>Ixodoidea</taxon>
        <taxon>Ixodidae</taxon>
        <taxon>Rhipicephalinae</taxon>
        <taxon>Rhipicephalus</taxon>
        <taxon>Rhipicephalus</taxon>
    </lineage>
</organism>
<feature type="compositionally biased region" description="Polar residues" evidence="1">
    <location>
        <begin position="43"/>
        <end position="54"/>
    </location>
</feature>
<dbReference type="AlphaFoldDB" id="A0A131YYQ5"/>
<evidence type="ECO:0000313" key="2">
    <source>
        <dbReference type="EMBL" id="JAP84314.1"/>
    </source>
</evidence>
<dbReference type="EMBL" id="GEDV01004243">
    <property type="protein sequence ID" value="JAP84314.1"/>
    <property type="molecule type" value="Transcribed_RNA"/>
</dbReference>
<proteinExistence type="predicted"/>
<feature type="region of interest" description="Disordered" evidence="1">
    <location>
        <begin position="18"/>
        <end position="130"/>
    </location>
</feature>
<dbReference type="PANTHER" id="PTHR34769:SF1">
    <property type="entry name" value="RNA POLYMERASE I AND III SUBUNIT D"/>
    <property type="match status" value="1"/>
</dbReference>
<dbReference type="PANTHER" id="PTHR34769">
    <property type="entry name" value="RCG42593, ISOFORM CRA_A"/>
    <property type="match status" value="1"/>
</dbReference>
<sequence>MSLTDEELERLAREEILRETKRGAERAKDHGAYGWEKPRVHPTNKNFLKNTILSTLVGRRGGSRENTKRESGHRPEKDSSPVHSEGKSARHQSFDERPKKPSQDRREDRRVAADKSDRKRTHDGVHKKKQ</sequence>
<dbReference type="InterPro" id="IPR038948">
    <property type="entry name" value="POLR1D-like"/>
</dbReference>
<accession>A0A131YYQ5</accession>
<feature type="compositionally biased region" description="Basic and acidic residues" evidence="1">
    <location>
        <begin position="18"/>
        <end position="39"/>
    </location>
</feature>
<protein>
    <submittedName>
        <fullName evidence="2">Uncharacterized protein</fullName>
    </submittedName>
</protein>
<name>A0A131YYQ5_RHIAP</name>
<feature type="compositionally biased region" description="Basic and acidic residues" evidence="1">
    <location>
        <begin position="62"/>
        <end position="124"/>
    </location>
</feature>
<reference evidence="2" key="1">
    <citation type="journal article" date="2016" name="Ticks Tick Borne Dis.">
        <title>De novo assembly and annotation of the salivary gland transcriptome of Rhipicephalus appendiculatus male and female ticks during blood feeding.</title>
        <authorList>
            <person name="de Castro M.H."/>
            <person name="de Klerk D."/>
            <person name="Pienaar R."/>
            <person name="Latif A.A."/>
            <person name="Rees D.J."/>
            <person name="Mans B.J."/>
        </authorList>
    </citation>
    <scope>NUCLEOTIDE SEQUENCE</scope>
    <source>
        <tissue evidence="2">Salivary glands</tissue>
    </source>
</reference>